<feature type="region of interest" description="Disordered" evidence="1">
    <location>
        <begin position="57"/>
        <end position="136"/>
    </location>
</feature>
<gene>
    <name evidence="2" type="ORF">LCGC14_2586410</name>
</gene>
<accession>A0A0F9ADB9</accession>
<evidence type="ECO:0000256" key="1">
    <source>
        <dbReference type="SAM" id="MobiDB-lite"/>
    </source>
</evidence>
<name>A0A0F9ADB9_9ZZZZ</name>
<evidence type="ECO:0000313" key="2">
    <source>
        <dbReference type="EMBL" id="KKL07400.1"/>
    </source>
</evidence>
<dbReference type="AlphaFoldDB" id="A0A0F9ADB9"/>
<proteinExistence type="predicted"/>
<feature type="compositionally biased region" description="Low complexity" evidence="1">
    <location>
        <begin position="69"/>
        <end position="90"/>
    </location>
</feature>
<sequence length="136" mass="14220">MSEKPDQAAQIEAATREAIYTSVQTLMLQAAYTDCGCHSCKVLRILGRAMTVSLGEHLDSGRRDDASSETETPQTPATAPAQTPASSASPNEDQAEAPTSDVDHSEDSETSGEDPSRATVMSAERDPVPSPDSGGP</sequence>
<feature type="compositionally biased region" description="Basic and acidic residues" evidence="1">
    <location>
        <begin position="57"/>
        <end position="66"/>
    </location>
</feature>
<protein>
    <submittedName>
        <fullName evidence="2">Uncharacterized protein</fullName>
    </submittedName>
</protein>
<reference evidence="2" key="1">
    <citation type="journal article" date="2015" name="Nature">
        <title>Complex archaea that bridge the gap between prokaryotes and eukaryotes.</title>
        <authorList>
            <person name="Spang A."/>
            <person name="Saw J.H."/>
            <person name="Jorgensen S.L."/>
            <person name="Zaremba-Niedzwiedzka K."/>
            <person name="Martijn J."/>
            <person name="Lind A.E."/>
            <person name="van Eijk R."/>
            <person name="Schleper C."/>
            <person name="Guy L."/>
            <person name="Ettema T.J."/>
        </authorList>
    </citation>
    <scope>NUCLEOTIDE SEQUENCE</scope>
</reference>
<organism evidence="2">
    <name type="scientific">marine sediment metagenome</name>
    <dbReference type="NCBI Taxonomy" id="412755"/>
    <lineage>
        <taxon>unclassified sequences</taxon>
        <taxon>metagenomes</taxon>
        <taxon>ecological metagenomes</taxon>
    </lineage>
</organism>
<dbReference type="EMBL" id="LAZR01043308">
    <property type="protein sequence ID" value="KKL07400.1"/>
    <property type="molecule type" value="Genomic_DNA"/>
</dbReference>
<comment type="caution">
    <text evidence="2">The sequence shown here is derived from an EMBL/GenBank/DDBJ whole genome shotgun (WGS) entry which is preliminary data.</text>
</comment>